<dbReference type="GO" id="GO:0005506">
    <property type="term" value="F:iron ion binding"/>
    <property type="evidence" value="ECO:0007669"/>
    <property type="project" value="InterPro"/>
</dbReference>
<dbReference type="PANTHER" id="PTHR46206:SF1">
    <property type="entry name" value="P450, PUTATIVE (EUROFUNG)-RELATED"/>
    <property type="match status" value="1"/>
</dbReference>
<evidence type="ECO:0000256" key="2">
    <source>
        <dbReference type="ARBA" id="ARBA00010617"/>
    </source>
</evidence>
<accession>A0AAE0MAI1</accession>
<reference evidence="10" key="2">
    <citation type="submission" date="2023-06" db="EMBL/GenBank/DDBJ databases">
        <authorList>
            <consortium name="Lawrence Berkeley National Laboratory"/>
            <person name="Haridas S."/>
            <person name="Hensen N."/>
            <person name="Bonometti L."/>
            <person name="Westerberg I."/>
            <person name="Brannstrom I.O."/>
            <person name="Guillou S."/>
            <person name="Cros-Aarteil S."/>
            <person name="Calhoun S."/>
            <person name="Kuo A."/>
            <person name="Mondo S."/>
            <person name="Pangilinan J."/>
            <person name="Riley R."/>
            <person name="Labutti K."/>
            <person name="Andreopoulos B."/>
            <person name="Lipzen A."/>
            <person name="Chen C."/>
            <person name="Yanf M."/>
            <person name="Daum C."/>
            <person name="Ng V."/>
            <person name="Clum A."/>
            <person name="Steindorff A."/>
            <person name="Ohm R."/>
            <person name="Martin F."/>
            <person name="Silar P."/>
            <person name="Natvig D."/>
            <person name="Lalanne C."/>
            <person name="Gautier V."/>
            <person name="Ament-Velasquez S.L."/>
            <person name="Kruys A."/>
            <person name="Hutchinson M.I."/>
            <person name="Powell A.J."/>
            <person name="Barry K."/>
            <person name="Miller A.N."/>
            <person name="Grigoriev I.V."/>
            <person name="Debuchy R."/>
            <person name="Gladieux P."/>
            <person name="Thoren M.H."/>
            <person name="Johannesson H."/>
        </authorList>
    </citation>
    <scope>NUCLEOTIDE SEQUENCE</scope>
    <source>
        <strain evidence="10">CBS 118394</strain>
    </source>
</reference>
<organism evidence="10 11">
    <name type="scientific">Apodospora peruviana</name>
    <dbReference type="NCBI Taxonomy" id="516989"/>
    <lineage>
        <taxon>Eukaryota</taxon>
        <taxon>Fungi</taxon>
        <taxon>Dikarya</taxon>
        <taxon>Ascomycota</taxon>
        <taxon>Pezizomycotina</taxon>
        <taxon>Sordariomycetes</taxon>
        <taxon>Sordariomycetidae</taxon>
        <taxon>Sordariales</taxon>
        <taxon>Lasiosphaeriaceae</taxon>
        <taxon>Apodospora</taxon>
    </lineage>
</organism>
<keyword evidence="9" id="KW-0472">Membrane</keyword>
<keyword evidence="4 8" id="KW-0479">Metal-binding</keyword>
<evidence type="ECO:0000313" key="11">
    <source>
        <dbReference type="Proteomes" id="UP001283341"/>
    </source>
</evidence>
<evidence type="ECO:0000256" key="1">
    <source>
        <dbReference type="ARBA" id="ARBA00001971"/>
    </source>
</evidence>
<sequence>MTLLAKLSECLDRPAVVAPVVLVIGYIIYQLFLKPSVLPKQLDIIGAKKGDWFPTLQAKWRNTKDFKAALRIADAEFRDRPGILPLLGVPNLVLLPRGDIQFVQEQPENVLNMHVQTMESLQTDYTSPDPELIHNPVHNKLITTTLTNQTGNLVPDMVEETAYGFEKLWGTDTEYKDVCVYDTLRRVIGLVTNRVFVGNPLCRNEEMLELSMQYAQAVPAAGFFLVSLPKPIHWLVARATSIPLRRLAKRYEKYIRPEIEARLSAYDASRREDLEKKPAGERNDFLQWSIAQAKESGDPYHWKVESLAGRILLLNFASIHTSSFSITHVVLDLAASKQEYVDELRAEIKSVLAEHGGQWNKRALAKMEKLDSLMRESSRMNSFVTVGLMRRVVAKGGITTPSGVTIPCGASVCVPAWQVLHDETVYPDAETFKPFRFAEQRKDDSVEYVKRANKAWATASNEFLAFGHGRNACPGRFFATNELKLMLGYLVMNYDIEIKEGTRPRNNWYSLNRVPSFDATVRIKRRVAKA</sequence>
<dbReference type="InterPro" id="IPR001128">
    <property type="entry name" value="Cyt_P450"/>
</dbReference>
<evidence type="ECO:0000256" key="7">
    <source>
        <dbReference type="ARBA" id="ARBA00023033"/>
    </source>
</evidence>
<dbReference type="CDD" id="cd11041">
    <property type="entry name" value="CYP503A1-like"/>
    <property type="match status" value="1"/>
</dbReference>
<gene>
    <name evidence="10" type="ORF">B0H66DRAFT_472597</name>
</gene>
<evidence type="ECO:0000256" key="6">
    <source>
        <dbReference type="ARBA" id="ARBA00023004"/>
    </source>
</evidence>
<keyword evidence="11" id="KW-1185">Reference proteome</keyword>
<evidence type="ECO:0000256" key="8">
    <source>
        <dbReference type="PIRSR" id="PIRSR602403-1"/>
    </source>
</evidence>
<name>A0AAE0MAI1_9PEZI</name>
<dbReference type="PANTHER" id="PTHR46206">
    <property type="entry name" value="CYTOCHROME P450"/>
    <property type="match status" value="1"/>
</dbReference>
<keyword evidence="7" id="KW-0503">Monooxygenase</keyword>
<dbReference type="AlphaFoldDB" id="A0AAE0MAI1"/>
<dbReference type="InterPro" id="IPR036396">
    <property type="entry name" value="Cyt_P450_sf"/>
</dbReference>
<protein>
    <submittedName>
        <fullName evidence="10">Cytochrome P450</fullName>
    </submittedName>
</protein>
<feature type="transmembrane region" description="Helical" evidence="9">
    <location>
        <begin position="15"/>
        <end position="33"/>
    </location>
</feature>
<evidence type="ECO:0000256" key="9">
    <source>
        <dbReference type="SAM" id="Phobius"/>
    </source>
</evidence>
<comment type="cofactor">
    <cofactor evidence="1 8">
        <name>heme</name>
        <dbReference type="ChEBI" id="CHEBI:30413"/>
    </cofactor>
</comment>
<dbReference type="SUPFAM" id="SSF48264">
    <property type="entry name" value="Cytochrome P450"/>
    <property type="match status" value="1"/>
</dbReference>
<dbReference type="GO" id="GO:0004497">
    <property type="term" value="F:monooxygenase activity"/>
    <property type="evidence" value="ECO:0007669"/>
    <property type="project" value="UniProtKB-KW"/>
</dbReference>
<dbReference type="Proteomes" id="UP001283341">
    <property type="component" value="Unassembled WGS sequence"/>
</dbReference>
<dbReference type="InterPro" id="IPR002403">
    <property type="entry name" value="Cyt_P450_E_grp-IV"/>
</dbReference>
<keyword evidence="6 8" id="KW-0408">Iron</keyword>
<evidence type="ECO:0000256" key="4">
    <source>
        <dbReference type="ARBA" id="ARBA00022723"/>
    </source>
</evidence>
<dbReference type="GO" id="GO:0016705">
    <property type="term" value="F:oxidoreductase activity, acting on paired donors, with incorporation or reduction of molecular oxygen"/>
    <property type="evidence" value="ECO:0007669"/>
    <property type="project" value="InterPro"/>
</dbReference>
<proteinExistence type="inferred from homology"/>
<evidence type="ECO:0000256" key="5">
    <source>
        <dbReference type="ARBA" id="ARBA00023002"/>
    </source>
</evidence>
<keyword evidence="3 8" id="KW-0349">Heme</keyword>
<dbReference type="Gene3D" id="1.10.630.10">
    <property type="entry name" value="Cytochrome P450"/>
    <property type="match status" value="1"/>
</dbReference>
<dbReference type="Pfam" id="PF00067">
    <property type="entry name" value="p450"/>
    <property type="match status" value="1"/>
</dbReference>
<keyword evidence="5" id="KW-0560">Oxidoreductase</keyword>
<evidence type="ECO:0000256" key="3">
    <source>
        <dbReference type="ARBA" id="ARBA00022617"/>
    </source>
</evidence>
<keyword evidence="9" id="KW-1133">Transmembrane helix</keyword>
<dbReference type="EMBL" id="JAUEDM010000002">
    <property type="protein sequence ID" value="KAK3324995.1"/>
    <property type="molecule type" value="Genomic_DNA"/>
</dbReference>
<dbReference type="GO" id="GO:0020037">
    <property type="term" value="F:heme binding"/>
    <property type="evidence" value="ECO:0007669"/>
    <property type="project" value="InterPro"/>
</dbReference>
<dbReference type="PRINTS" id="PR00465">
    <property type="entry name" value="EP450IV"/>
</dbReference>
<comment type="similarity">
    <text evidence="2">Belongs to the cytochrome P450 family.</text>
</comment>
<feature type="binding site" description="axial binding residue" evidence="8">
    <location>
        <position position="473"/>
    </location>
    <ligand>
        <name>heme</name>
        <dbReference type="ChEBI" id="CHEBI:30413"/>
    </ligand>
    <ligandPart>
        <name>Fe</name>
        <dbReference type="ChEBI" id="CHEBI:18248"/>
    </ligandPart>
</feature>
<keyword evidence="9" id="KW-0812">Transmembrane</keyword>
<comment type="caution">
    <text evidence="10">The sequence shown here is derived from an EMBL/GenBank/DDBJ whole genome shotgun (WGS) entry which is preliminary data.</text>
</comment>
<evidence type="ECO:0000313" key="10">
    <source>
        <dbReference type="EMBL" id="KAK3324995.1"/>
    </source>
</evidence>
<reference evidence="10" key="1">
    <citation type="journal article" date="2023" name="Mol. Phylogenet. Evol.">
        <title>Genome-scale phylogeny and comparative genomics of the fungal order Sordariales.</title>
        <authorList>
            <person name="Hensen N."/>
            <person name="Bonometti L."/>
            <person name="Westerberg I."/>
            <person name="Brannstrom I.O."/>
            <person name="Guillou S."/>
            <person name="Cros-Aarteil S."/>
            <person name="Calhoun S."/>
            <person name="Haridas S."/>
            <person name="Kuo A."/>
            <person name="Mondo S."/>
            <person name="Pangilinan J."/>
            <person name="Riley R."/>
            <person name="LaButti K."/>
            <person name="Andreopoulos B."/>
            <person name="Lipzen A."/>
            <person name="Chen C."/>
            <person name="Yan M."/>
            <person name="Daum C."/>
            <person name="Ng V."/>
            <person name="Clum A."/>
            <person name="Steindorff A."/>
            <person name="Ohm R.A."/>
            <person name="Martin F."/>
            <person name="Silar P."/>
            <person name="Natvig D.O."/>
            <person name="Lalanne C."/>
            <person name="Gautier V."/>
            <person name="Ament-Velasquez S.L."/>
            <person name="Kruys A."/>
            <person name="Hutchinson M.I."/>
            <person name="Powell A.J."/>
            <person name="Barry K."/>
            <person name="Miller A.N."/>
            <person name="Grigoriev I.V."/>
            <person name="Debuchy R."/>
            <person name="Gladieux P."/>
            <person name="Hiltunen Thoren M."/>
            <person name="Johannesson H."/>
        </authorList>
    </citation>
    <scope>NUCLEOTIDE SEQUENCE</scope>
    <source>
        <strain evidence="10">CBS 118394</strain>
    </source>
</reference>